<dbReference type="InterPro" id="IPR050270">
    <property type="entry name" value="DegV_domain_contain"/>
</dbReference>
<feature type="domain" description="DhaL" evidence="1">
    <location>
        <begin position="8"/>
        <end position="197"/>
    </location>
</feature>
<keyword evidence="2" id="KW-0808">Transferase</keyword>
<comment type="caution">
    <text evidence="2">The sequence shown here is derived from an EMBL/GenBank/DDBJ whole genome shotgun (WGS) entry which is preliminary data.</text>
</comment>
<dbReference type="Proteomes" id="UP000031419">
    <property type="component" value="Unassembled WGS sequence"/>
</dbReference>
<sequence length="520" mass="53923">MLRTLNAAAARRWADLALALLTAERDAIDRINVFPVADGDTGTNLLQTARSAVAALDESDCHTLGGVLRELARGALAGASGNSGMLLSQFLRGLADQVPEEAADADGALFRDALRGAEERARRAVAEPAPGTFLSVLGEAVAAAPESQRLDVVVRAVTRAAVKALAATREQLPALSAAGVVDAGGRGLVVVLDALHAVVCDGERVAPDAPAAGGGDPGEHGSRYEYEVMYLLADTDSERVGRLREALLGLGDCVSVVGDGAGAFAVHVHCDDIGAAIEAGIEVGRPHRIKVVRFVAQQEEVSRRTAVLACAPDAVLGDLFAAEGAEVLIGGAGLSADRIRDAVCATGAVHVIVLPNDAELARRAEQAAGQAVDAGHDVVVLPTASPVQGLAALAVHDPGRRRSDDQVAMAEAAAATRRGELCIADAEALTWVGRCRPGDVLGFVDGEVVLIHDDLAGAARELLDRMLATGGELVTALLHEQVPESLPEQLEEYLRRTHPEVELVCYPGGQLGARLMFGVE</sequence>
<protein>
    <submittedName>
        <fullName evidence="2">Dihydroxyacetone kinase</fullName>
    </submittedName>
</protein>
<dbReference type="eggNOG" id="COG1461">
    <property type="taxonomic scope" value="Bacteria"/>
</dbReference>
<dbReference type="InterPro" id="IPR048394">
    <property type="entry name" value="FakA-like_M"/>
</dbReference>
<keyword evidence="3" id="KW-1185">Reference proteome</keyword>
<evidence type="ECO:0000313" key="3">
    <source>
        <dbReference type="Proteomes" id="UP000031419"/>
    </source>
</evidence>
<name>A0A073AT62_9PSEU</name>
<dbReference type="AlphaFoldDB" id="A0A073AT62"/>
<dbReference type="PANTHER" id="PTHR33434:SF4">
    <property type="entry name" value="PHOSPHATASE PROTEIN"/>
    <property type="match status" value="1"/>
</dbReference>
<dbReference type="Pfam" id="PF21645">
    <property type="entry name" value="FakA-like_M"/>
    <property type="match status" value="1"/>
</dbReference>
<dbReference type="STRING" id="28042.GU90_17930"/>
<dbReference type="InterPro" id="IPR033470">
    <property type="entry name" value="FakA-like_C"/>
</dbReference>
<evidence type="ECO:0000259" key="1">
    <source>
        <dbReference type="PROSITE" id="PS51480"/>
    </source>
</evidence>
<dbReference type="SUPFAM" id="SSF101473">
    <property type="entry name" value="DhaL-like"/>
    <property type="match status" value="1"/>
</dbReference>
<dbReference type="SMART" id="SM01120">
    <property type="entry name" value="Dak2"/>
    <property type="match status" value="1"/>
</dbReference>
<proteinExistence type="predicted"/>
<dbReference type="Pfam" id="PF13684">
    <property type="entry name" value="FakA-like_C"/>
    <property type="match status" value="1"/>
</dbReference>
<evidence type="ECO:0000313" key="2">
    <source>
        <dbReference type="EMBL" id="KEI43013.1"/>
    </source>
</evidence>
<dbReference type="Gene3D" id="1.25.40.340">
    <property type="match status" value="1"/>
</dbReference>
<dbReference type="EMBL" id="JNVU01000048">
    <property type="protein sequence ID" value="KEI43013.1"/>
    <property type="molecule type" value="Genomic_DNA"/>
</dbReference>
<dbReference type="InterPro" id="IPR019986">
    <property type="entry name" value="YloV-like"/>
</dbReference>
<dbReference type="PANTHER" id="PTHR33434">
    <property type="entry name" value="DEGV DOMAIN-CONTAINING PROTEIN DR_1986-RELATED"/>
    <property type="match status" value="1"/>
</dbReference>
<dbReference type="GO" id="GO:0004371">
    <property type="term" value="F:glycerone kinase activity"/>
    <property type="evidence" value="ECO:0007669"/>
    <property type="project" value="InterPro"/>
</dbReference>
<dbReference type="NCBIfam" id="TIGR03599">
    <property type="entry name" value="YloV"/>
    <property type="match status" value="1"/>
</dbReference>
<dbReference type="InterPro" id="IPR036117">
    <property type="entry name" value="DhaL_dom_sf"/>
</dbReference>
<dbReference type="InterPro" id="IPR004007">
    <property type="entry name" value="DhaL_dom"/>
</dbReference>
<organism evidence="2 3">
    <name type="scientific">Saccharopolyspora rectivirgula</name>
    <dbReference type="NCBI Taxonomy" id="28042"/>
    <lineage>
        <taxon>Bacteria</taxon>
        <taxon>Bacillati</taxon>
        <taxon>Actinomycetota</taxon>
        <taxon>Actinomycetes</taxon>
        <taxon>Pseudonocardiales</taxon>
        <taxon>Pseudonocardiaceae</taxon>
        <taxon>Saccharopolyspora</taxon>
    </lineage>
</organism>
<keyword evidence="2" id="KW-0418">Kinase</keyword>
<reference evidence="2 3" key="1">
    <citation type="submission" date="2014-06" db="EMBL/GenBank/DDBJ databases">
        <title>Saccharopolyspora rectivirgula DSM-43113 Genome sequencing.</title>
        <authorList>
            <person name="Barrera C."/>
            <person name="Millon L."/>
            <person name="Rognon B."/>
            <person name="Zaugg C."/>
            <person name="Monod M."/>
        </authorList>
    </citation>
    <scope>NUCLEOTIDE SEQUENCE [LARGE SCALE GENOMIC DNA]</scope>
    <source>
        <strain evidence="2 3">DSM 43113</strain>
    </source>
</reference>
<dbReference type="RefSeq" id="WP_037343323.1">
    <property type="nucleotide sequence ID" value="NZ_JNVU01000048.1"/>
</dbReference>
<dbReference type="SMART" id="SM01121">
    <property type="entry name" value="Dak1_2"/>
    <property type="match status" value="1"/>
</dbReference>
<gene>
    <name evidence="2" type="ORF">GU90_17930</name>
</gene>
<dbReference type="PROSITE" id="PS51480">
    <property type="entry name" value="DHAL"/>
    <property type="match status" value="1"/>
</dbReference>
<dbReference type="OrthoDB" id="9760324at2"/>
<dbReference type="GO" id="GO:0006071">
    <property type="term" value="P:glycerol metabolic process"/>
    <property type="evidence" value="ECO:0007669"/>
    <property type="project" value="InterPro"/>
</dbReference>
<accession>A0A073AT62</accession>
<dbReference type="Pfam" id="PF02734">
    <property type="entry name" value="Dak2"/>
    <property type="match status" value="1"/>
</dbReference>